<dbReference type="AlphaFoldDB" id="X0W6U6"/>
<dbReference type="PANTHER" id="PTHR47649">
    <property type="entry name" value="RIBONUCLEASE D"/>
    <property type="match status" value="1"/>
</dbReference>
<feature type="non-terminal residue" evidence="2">
    <location>
        <position position="154"/>
    </location>
</feature>
<dbReference type="SUPFAM" id="SSF53098">
    <property type="entry name" value="Ribonuclease H-like"/>
    <property type="match status" value="1"/>
</dbReference>
<accession>X0W6U6</accession>
<dbReference type="EMBL" id="BARS01034813">
    <property type="protein sequence ID" value="GAG26310.1"/>
    <property type="molecule type" value="Genomic_DNA"/>
</dbReference>
<sequence length="154" mass="17629">MKDRPEISYTFVDTPAPLETLSARLKQTNRVALDIEGNSLHRYFEKVCLIQLTFDGENYILDPLAGLDLSRFLRVLSATPLILHDADYDLRMLHSSLGFRPRREVFDTMLAGQILGCTQYSLVALARDFLEVSLTKRGQKSDWTQRPLTKAQLR</sequence>
<comment type="caution">
    <text evidence="2">The sequence shown here is derived from an EMBL/GenBank/DDBJ whole genome shotgun (WGS) entry which is preliminary data.</text>
</comment>
<evidence type="ECO:0000259" key="1">
    <source>
        <dbReference type="SMART" id="SM00474"/>
    </source>
</evidence>
<dbReference type="CDD" id="cd06142">
    <property type="entry name" value="RNaseD_exo"/>
    <property type="match status" value="1"/>
</dbReference>
<dbReference type="PANTHER" id="PTHR47649:SF1">
    <property type="entry name" value="RIBONUCLEASE D"/>
    <property type="match status" value="1"/>
</dbReference>
<name>X0W6U6_9ZZZZ</name>
<feature type="domain" description="3'-5' exonuclease" evidence="1">
    <location>
        <begin position="9"/>
        <end position="154"/>
    </location>
</feature>
<dbReference type="InterPro" id="IPR012337">
    <property type="entry name" value="RNaseH-like_sf"/>
</dbReference>
<dbReference type="GO" id="GO:0008408">
    <property type="term" value="F:3'-5' exonuclease activity"/>
    <property type="evidence" value="ECO:0007669"/>
    <property type="project" value="InterPro"/>
</dbReference>
<dbReference type="GO" id="GO:0006139">
    <property type="term" value="P:nucleobase-containing compound metabolic process"/>
    <property type="evidence" value="ECO:0007669"/>
    <property type="project" value="InterPro"/>
</dbReference>
<dbReference type="GO" id="GO:0003676">
    <property type="term" value="F:nucleic acid binding"/>
    <property type="evidence" value="ECO:0007669"/>
    <property type="project" value="InterPro"/>
</dbReference>
<dbReference type="Gene3D" id="3.30.420.10">
    <property type="entry name" value="Ribonuclease H-like superfamily/Ribonuclease H"/>
    <property type="match status" value="1"/>
</dbReference>
<dbReference type="Pfam" id="PF01612">
    <property type="entry name" value="DNA_pol_A_exo1"/>
    <property type="match status" value="1"/>
</dbReference>
<dbReference type="SMART" id="SM00474">
    <property type="entry name" value="35EXOc"/>
    <property type="match status" value="1"/>
</dbReference>
<evidence type="ECO:0000313" key="2">
    <source>
        <dbReference type="EMBL" id="GAG26310.1"/>
    </source>
</evidence>
<dbReference type="InterPro" id="IPR051086">
    <property type="entry name" value="RNase_D-like"/>
</dbReference>
<proteinExistence type="predicted"/>
<gene>
    <name evidence="2" type="ORF">S01H1_53739</name>
</gene>
<dbReference type="InterPro" id="IPR036397">
    <property type="entry name" value="RNaseH_sf"/>
</dbReference>
<dbReference type="InterPro" id="IPR002562">
    <property type="entry name" value="3'-5'_exonuclease_dom"/>
</dbReference>
<reference evidence="2" key="1">
    <citation type="journal article" date="2014" name="Front. Microbiol.">
        <title>High frequency of phylogenetically diverse reductive dehalogenase-homologous genes in deep subseafloor sedimentary metagenomes.</title>
        <authorList>
            <person name="Kawai M."/>
            <person name="Futagami T."/>
            <person name="Toyoda A."/>
            <person name="Takaki Y."/>
            <person name="Nishi S."/>
            <person name="Hori S."/>
            <person name="Arai W."/>
            <person name="Tsubouchi T."/>
            <person name="Morono Y."/>
            <person name="Uchiyama I."/>
            <person name="Ito T."/>
            <person name="Fujiyama A."/>
            <person name="Inagaki F."/>
            <person name="Takami H."/>
        </authorList>
    </citation>
    <scope>NUCLEOTIDE SEQUENCE</scope>
    <source>
        <strain evidence="2">Expedition CK06-06</strain>
    </source>
</reference>
<protein>
    <recommendedName>
        <fullName evidence="1">3'-5' exonuclease domain-containing protein</fullName>
    </recommendedName>
</protein>
<organism evidence="2">
    <name type="scientific">marine sediment metagenome</name>
    <dbReference type="NCBI Taxonomy" id="412755"/>
    <lineage>
        <taxon>unclassified sequences</taxon>
        <taxon>metagenomes</taxon>
        <taxon>ecological metagenomes</taxon>
    </lineage>
</organism>